<dbReference type="PANTHER" id="PTHR13304">
    <property type="entry name" value="GLYCOSYLPHOSPHATIDYLINOSITOL ANCHOR ATTACHMENT 1 PROTEIN"/>
    <property type="match status" value="1"/>
</dbReference>
<feature type="transmembrane region" description="Helical" evidence="1">
    <location>
        <begin position="390"/>
        <end position="410"/>
    </location>
</feature>
<evidence type="ECO:0000313" key="3">
    <source>
        <dbReference type="Proteomes" id="UP000193944"/>
    </source>
</evidence>
<keyword evidence="1" id="KW-0472">Membrane</keyword>
<comment type="caution">
    <text evidence="2">The sequence shown here is derived from an EMBL/GenBank/DDBJ whole genome shotgun (WGS) entry which is preliminary data.</text>
</comment>
<dbReference type="Gene3D" id="3.40.630.10">
    <property type="entry name" value="Zn peptidases"/>
    <property type="match status" value="1"/>
</dbReference>
<feature type="non-terminal residue" evidence="2">
    <location>
        <position position="637"/>
    </location>
</feature>
<name>A0A1Y1VQS5_9FUNG</name>
<dbReference type="STRING" id="1754192.A0A1Y1VQS5"/>
<gene>
    <name evidence="2" type="ORF">BCR32DRAFT_287609</name>
</gene>
<keyword evidence="1" id="KW-1133">Transmembrane helix</keyword>
<proteinExistence type="predicted"/>
<dbReference type="GO" id="GO:0016255">
    <property type="term" value="P:attachment of GPI anchor to protein"/>
    <property type="evidence" value="ECO:0007669"/>
    <property type="project" value="TreeGrafter"/>
</dbReference>
<sequence length="637" mass="72142">MGLGLIHKIPLLFGKKKVDNNIAKIQRRKNALIIFQKKILNKTFILYIIGIIWLLLLPSKIVHNTSKTQENALLAGQVNTYYGSQETLVEMEYATKLRNTTNFQEFIYKEMNNFGLLSEIQNFSFNSSMGNLKIKGANVYGLFKSPRSDGSESIVLSAPWTCSKDELNTHGVAFLLSLIKYFIKQAYWAKDLIFVVYDHNTVGASAWLQAYHSLQDNDIKFESLSYKSGVIQEAINFELCTPNGLFSSVGLYFEGSNGQLPNLDIVNTVFKLANSVRLPISIFDSTVKKYQRLDDKSYYIECAKTLLRTAKHQLHGIPLKAHGVFVRYKIDAITLHGNNNKEEKSSFGIKPIGTYTEGLVRSFNNLLEKLHHSNHFYMIPYSGYILDVGYFYPPVVLLAGFLACKSYLIWLNSGDKDPLQPLPDNVKSVQIFDAAESKGILIDTFPAFSRRDRPIIQATSITVLAFVCGILCIFVPYLSWKVIDVFGLNQNMPAIPFIRTMLISDENDELNSNQEEINKQPQPKDPVPDWHLIKCFSCAILCCVLSTFGLISYGLSILFGLISTPIYSFIKPTNNRILNIIQYVALIIISPVGILYIASCITNLSPNQLYLNLIHESELYGTWILPFIYFFYLPINI</sequence>
<dbReference type="AlphaFoldDB" id="A0A1Y1VQS5"/>
<reference evidence="2 3" key="1">
    <citation type="submission" date="2016-08" db="EMBL/GenBank/DDBJ databases">
        <title>A Parts List for Fungal Cellulosomes Revealed by Comparative Genomics.</title>
        <authorList>
            <consortium name="DOE Joint Genome Institute"/>
            <person name="Haitjema C.H."/>
            <person name="Gilmore S.P."/>
            <person name="Henske J.K."/>
            <person name="Solomon K.V."/>
            <person name="De Groot R."/>
            <person name="Kuo A."/>
            <person name="Mondo S.J."/>
            <person name="Salamov A.A."/>
            <person name="Labutti K."/>
            <person name="Zhao Z."/>
            <person name="Chiniquy J."/>
            <person name="Barry K."/>
            <person name="Brewer H.M."/>
            <person name="Purvine S.O."/>
            <person name="Wright A.T."/>
            <person name="Boxma B."/>
            <person name="Van Alen T."/>
            <person name="Hackstein J.H."/>
            <person name="Baker S.E."/>
            <person name="Grigoriev I.V."/>
            <person name="O'Malley M.A."/>
        </authorList>
    </citation>
    <scope>NUCLEOTIDE SEQUENCE [LARGE SCALE GENOMIC DNA]</scope>
    <source>
        <strain evidence="2 3">S4</strain>
    </source>
</reference>
<keyword evidence="1" id="KW-0812">Transmembrane</keyword>
<protein>
    <submittedName>
        <fullName evidence="2">Gaa1-domain-containing protein</fullName>
    </submittedName>
</protein>
<keyword evidence="3" id="KW-1185">Reference proteome</keyword>
<dbReference type="PANTHER" id="PTHR13304:SF0">
    <property type="entry name" value="GLYCOSYLPHOSPHATIDYLINOSITOL ANCHOR ATTACHMENT 1 PROTEIN"/>
    <property type="match status" value="1"/>
</dbReference>
<dbReference type="InterPro" id="IPR007246">
    <property type="entry name" value="Gaa1"/>
</dbReference>
<feature type="transmembrane region" description="Helical" evidence="1">
    <location>
        <begin position="580"/>
        <end position="599"/>
    </location>
</feature>
<dbReference type="OrthoDB" id="445301at2759"/>
<feature type="transmembrane region" description="Helical" evidence="1">
    <location>
        <begin position="455"/>
        <end position="478"/>
    </location>
</feature>
<dbReference type="EMBL" id="MCFG01000602">
    <property type="protein sequence ID" value="ORX63651.1"/>
    <property type="molecule type" value="Genomic_DNA"/>
</dbReference>
<reference evidence="2 3" key="2">
    <citation type="submission" date="2016-08" db="EMBL/GenBank/DDBJ databases">
        <title>Pervasive Adenine N6-methylation of Active Genes in Fungi.</title>
        <authorList>
            <consortium name="DOE Joint Genome Institute"/>
            <person name="Mondo S.J."/>
            <person name="Dannebaum R.O."/>
            <person name="Kuo R.C."/>
            <person name="Labutti K."/>
            <person name="Haridas S."/>
            <person name="Kuo A."/>
            <person name="Salamov A."/>
            <person name="Ahrendt S.R."/>
            <person name="Lipzen A."/>
            <person name="Sullivan W."/>
            <person name="Andreopoulos W.B."/>
            <person name="Clum A."/>
            <person name="Lindquist E."/>
            <person name="Daum C."/>
            <person name="Ramamoorthy G.K."/>
            <person name="Gryganskyi A."/>
            <person name="Culley D."/>
            <person name="Magnuson J.K."/>
            <person name="James T.Y."/>
            <person name="O'Malley M.A."/>
            <person name="Stajich J.E."/>
            <person name="Spatafora J.W."/>
            <person name="Visel A."/>
            <person name="Grigoriev I.V."/>
        </authorList>
    </citation>
    <scope>NUCLEOTIDE SEQUENCE [LARGE SCALE GENOMIC DNA]</scope>
    <source>
        <strain evidence="2 3">S4</strain>
    </source>
</reference>
<evidence type="ECO:0000256" key="1">
    <source>
        <dbReference type="SAM" id="Phobius"/>
    </source>
</evidence>
<feature type="transmembrane region" description="Helical" evidence="1">
    <location>
        <begin position="619"/>
        <end position="635"/>
    </location>
</feature>
<accession>A0A1Y1VQS5</accession>
<feature type="transmembrane region" description="Helical" evidence="1">
    <location>
        <begin position="39"/>
        <end position="57"/>
    </location>
</feature>
<dbReference type="GO" id="GO:0042765">
    <property type="term" value="C:GPI-anchor transamidase complex"/>
    <property type="evidence" value="ECO:0007669"/>
    <property type="project" value="InterPro"/>
</dbReference>
<evidence type="ECO:0000313" key="2">
    <source>
        <dbReference type="EMBL" id="ORX63651.1"/>
    </source>
</evidence>
<organism evidence="2 3">
    <name type="scientific">Anaeromyces robustus</name>
    <dbReference type="NCBI Taxonomy" id="1754192"/>
    <lineage>
        <taxon>Eukaryota</taxon>
        <taxon>Fungi</taxon>
        <taxon>Fungi incertae sedis</taxon>
        <taxon>Chytridiomycota</taxon>
        <taxon>Chytridiomycota incertae sedis</taxon>
        <taxon>Neocallimastigomycetes</taxon>
        <taxon>Neocallimastigales</taxon>
        <taxon>Neocallimastigaceae</taxon>
        <taxon>Anaeromyces</taxon>
    </lineage>
</organism>
<dbReference type="Pfam" id="PF04114">
    <property type="entry name" value="Gaa1"/>
    <property type="match status" value="1"/>
</dbReference>
<feature type="transmembrane region" description="Helical" evidence="1">
    <location>
        <begin position="531"/>
        <end position="559"/>
    </location>
</feature>
<dbReference type="Proteomes" id="UP000193944">
    <property type="component" value="Unassembled WGS sequence"/>
</dbReference>